<sequence>MSMTNWAGNLTFGAARVHRPSTVDAVREIVAGAERVRVLGSGHSFNDIADTPSDLVSVAGLPAEPRIDATAGTVTVAGGVRYGELATFLDAEGLALHNLGSLPHISVAGAVATGTHGSGAALGSLATAVAGVELVTAGGELVRLERGDPDFAGSVVALGALGVVVGVTLEVRQSYTIRQHIFEHLPRKVLDARWDEIATAAYSVSLFTTWAGDTVDQLWLKLADGEEPDGFGAVPATRPMHPIAAMPAVSCTEQGGVPGPWHRRLPHFKLEFTPSSGEELQSEFFVARQDAVEAFAAVERLRHLVTPVLQISEIRVVAADDLWLSPTYGRDSVALHFTWIKDAARVEPVVAALEEALAPLSPRPHWGKVFHHAARPSRLADFLALRDRLDPDRKFSNAFVERHVAAE</sequence>
<dbReference type="EMBL" id="BAAAQD010000018">
    <property type="protein sequence ID" value="GAA1545645.1"/>
    <property type="molecule type" value="Genomic_DNA"/>
</dbReference>
<dbReference type="Gene3D" id="3.30.70.2530">
    <property type="match status" value="1"/>
</dbReference>
<feature type="domain" description="FAD-binding PCMH-type" evidence="2">
    <location>
        <begin position="10"/>
        <end position="174"/>
    </location>
</feature>
<dbReference type="InterPro" id="IPR010031">
    <property type="entry name" value="FAD_lactone_oxidase-like"/>
</dbReference>
<dbReference type="InterPro" id="IPR007173">
    <property type="entry name" value="ALO_C"/>
</dbReference>
<dbReference type="Pfam" id="PF01565">
    <property type="entry name" value="FAD_binding_4"/>
    <property type="match status" value="1"/>
</dbReference>
<reference evidence="3 4" key="1">
    <citation type="journal article" date="2019" name="Int. J. Syst. Evol. Microbiol.">
        <title>The Global Catalogue of Microorganisms (GCM) 10K type strain sequencing project: providing services to taxonomists for standard genome sequencing and annotation.</title>
        <authorList>
            <consortium name="The Broad Institute Genomics Platform"/>
            <consortium name="The Broad Institute Genome Sequencing Center for Infectious Disease"/>
            <person name="Wu L."/>
            <person name="Ma J."/>
        </authorList>
    </citation>
    <scope>NUCLEOTIDE SEQUENCE [LARGE SCALE GENOMIC DNA]</scope>
    <source>
        <strain evidence="3 4">JCM 15933</strain>
    </source>
</reference>
<protein>
    <submittedName>
        <fullName evidence="3">Alditol oxidase</fullName>
    </submittedName>
</protein>
<dbReference type="Gene3D" id="1.10.45.10">
    <property type="entry name" value="Vanillyl-alcohol Oxidase, Chain A, domain 4"/>
    <property type="match status" value="1"/>
</dbReference>
<dbReference type="Gene3D" id="3.30.465.10">
    <property type="match status" value="1"/>
</dbReference>
<dbReference type="Pfam" id="PF04030">
    <property type="entry name" value="ALO"/>
    <property type="match status" value="1"/>
</dbReference>
<dbReference type="InterPro" id="IPR006094">
    <property type="entry name" value="Oxid_FAD_bind_N"/>
</dbReference>
<gene>
    <name evidence="3" type="primary">aldO</name>
    <name evidence="3" type="ORF">GCM10009827_077150</name>
</gene>
<dbReference type="InterPro" id="IPR016166">
    <property type="entry name" value="FAD-bd_PCMH"/>
</dbReference>
<evidence type="ECO:0000313" key="4">
    <source>
        <dbReference type="Proteomes" id="UP001501470"/>
    </source>
</evidence>
<organism evidence="3 4">
    <name type="scientific">Dactylosporangium maewongense</name>
    <dbReference type="NCBI Taxonomy" id="634393"/>
    <lineage>
        <taxon>Bacteria</taxon>
        <taxon>Bacillati</taxon>
        <taxon>Actinomycetota</taxon>
        <taxon>Actinomycetes</taxon>
        <taxon>Micromonosporales</taxon>
        <taxon>Micromonosporaceae</taxon>
        <taxon>Dactylosporangium</taxon>
    </lineage>
</organism>
<accession>A0ABN2BRB2</accession>
<name>A0ABN2BRB2_9ACTN</name>
<dbReference type="Gene3D" id="3.30.43.10">
    <property type="entry name" value="Uridine Diphospho-n-acetylenolpyruvylglucosamine Reductase, domain 2"/>
    <property type="match status" value="1"/>
</dbReference>
<dbReference type="SUPFAM" id="SSF56176">
    <property type="entry name" value="FAD-binding/transporter-associated domain-like"/>
    <property type="match status" value="1"/>
</dbReference>
<comment type="caution">
    <text evidence="3">The sequence shown here is derived from an EMBL/GenBank/DDBJ whole genome shotgun (WGS) entry which is preliminary data.</text>
</comment>
<evidence type="ECO:0000259" key="2">
    <source>
        <dbReference type="PROSITE" id="PS51387"/>
    </source>
</evidence>
<dbReference type="InterPro" id="IPR016169">
    <property type="entry name" value="FAD-bd_PCMH_sub2"/>
</dbReference>
<dbReference type="PIRSF" id="PIRSF000136">
    <property type="entry name" value="LGO_GLO"/>
    <property type="match status" value="1"/>
</dbReference>
<dbReference type="Gene3D" id="3.30.70.2520">
    <property type="match status" value="1"/>
</dbReference>
<dbReference type="Proteomes" id="UP001501470">
    <property type="component" value="Unassembled WGS sequence"/>
</dbReference>
<keyword evidence="1" id="KW-0560">Oxidoreductase</keyword>
<dbReference type="PANTHER" id="PTHR43762">
    <property type="entry name" value="L-GULONOLACTONE OXIDASE"/>
    <property type="match status" value="1"/>
</dbReference>
<evidence type="ECO:0000313" key="3">
    <source>
        <dbReference type="EMBL" id="GAA1545645.1"/>
    </source>
</evidence>
<dbReference type="PANTHER" id="PTHR43762:SF1">
    <property type="entry name" value="D-ARABINONO-1,4-LACTONE OXIDASE"/>
    <property type="match status" value="1"/>
</dbReference>
<dbReference type="InterPro" id="IPR036318">
    <property type="entry name" value="FAD-bd_PCMH-like_sf"/>
</dbReference>
<evidence type="ECO:0000256" key="1">
    <source>
        <dbReference type="ARBA" id="ARBA00023002"/>
    </source>
</evidence>
<keyword evidence="4" id="KW-1185">Reference proteome</keyword>
<dbReference type="PROSITE" id="PS51387">
    <property type="entry name" value="FAD_PCMH"/>
    <property type="match status" value="1"/>
</dbReference>
<dbReference type="RefSeq" id="WP_344508048.1">
    <property type="nucleotide sequence ID" value="NZ_BAAAQD010000018.1"/>
</dbReference>
<dbReference type="InterPro" id="IPR016171">
    <property type="entry name" value="Vanillyl_alc_oxidase_C-sub2"/>
</dbReference>
<dbReference type="InterPro" id="IPR016167">
    <property type="entry name" value="FAD-bd_PCMH_sub1"/>
</dbReference>
<proteinExistence type="predicted"/>